<evidence type="ECO:0000256" key="2">
    <source>
        <dbReference type="ARBA" id="ARBA00022475"/>
    </source>
</evidence>
<protein>
    <submittedName>
        <fullName evidence="9">MlaD family protein</fullName>
    </submittedName>
</protein>
<dbReference type="InterPro" id="IPR051800">
    <property type="entry name" value="PqiA-PqiB_transport"/>
</dbReference>
<sequence length="541" mass="59108">MSETETPHEAGDLPKALAVPRKRWQLPLVWLVPILALLLGGWLAVQAVLKQGPTIHIEFQTGEGLVAGKTHIKYKDVDVGMVSDVAIAPDRKSVIVTAKLSGQARDFAVEDTRFWVVKPRIAGGSVSGLDTLLSGAFIGVDVGKSDVSQTEFKGLEVPPMLIDGVPGKRFQLRAENLGSIDYGVPVYFRKLAVGQVVAYDLDKDGKGALVTIFVSAPYDRFVTEDTRFWSSSGLDFSVDANGLRFNTESLSTLLVGGLVFGSPSGTAAPPAKSGAQFVLYDNQQTAMREHDTQVELYRLVFHQTVHGLVVGAPVEFRGIQFGEVASIGLSYDASTQRVDVPVVIRVFPERLQRYTVDPETKSDAILDKLIESGLRAQLRSGSLLTGQLYVAFDFFPGVAKAVLKRKRGMPEIPTVDGSLNELEASITSIARKIDKIPFEEISKDLRSAIASLDSTVKQADILLKQVNQDVAPELKRTLAGAQQTMQRAERLMSQDAPLQQDLRDTLREVSRAAASMRSLTDYLDRHPEALIRGRTPDEDKP</sequence>
<accession>A0ABU9Z346</accession>
<comment type="subcellular location">
    <subcellularLocation>
        <location evidence="1">Cell inner membrane</location>
    </subcellularLocation>
</comment>
<dbReference type="Proteomes" id="UP001410394">
    <property type="component" value="Unassembled WGS sequence"/>
</dbReference>
<keyword evidence="10" id="KW-1185">Reference proteome</keyword>
<proteinExistence type="predicted"/>
<evidence type="ECO:0000313" key="9">
    <source>
        <dbReference type="EMBL" id="MEN3070226.1"/>
    </source>
</evidence>
<reference evidence="9 10" key="1">
    <citation type="journal article" date="2018" name="Int. J. Syst. Evol. Microbiol.">
        <title>Uliginosibacterium sediminicola sp. nov., isolated from freshwater sediment.</title>
        <authorList>
            <person name="Hwang W.M."/>
            <person name="Kim S.M."/>
            <person name="Kang K."/>
            <person name="Ahn T.Y."/>
        </authorList>
    </citation>
    <scope>NUCLEOTIDE SEQUENCE [LARGE SCALE GENOMIC DNA]</scope>
    <source>
        <strain evidence="9 10">M1-21</strain>
    </source>
</reference>
<name>A0ABU9Z346_9RHOO</name>
<organism evidence="9 10">
    <name type="scientific">Uliginosibacterium sediminicola</name>
    <dbReference type="NCBI Taxonomy" id="2024550"/>
    <lineage>
        <taxon>Bacteria</taxon>
        <taxon>Pseudomonadati</taxon>
        <taxon>Pseudomonadota</taxon>
        <taxon>Betaproteobacteria</taxon>
        <taxon>Rhodocyclales</taxon>
        <taxon>Zoogloeaceae</taxon>
        <taxon>Uliginosibacterium</taxon>
    </lineage>
</organism>
<dbReference type="InterPro" id="IPR003399">
    <property type="entry name" value="Mce/MlaD"/>
</dbReference>
<feature type="domain" description="Mce/MlaD" evidence="8">
    <location>
        <begin position="167"/>
        <end position="227"/>
    </location>
</feature>
<dbReference type="PANTHER" id="PTHR30462:SF0">
    <property type="entry name" value="INTERMEMBRANE TRANSPORT PROTEIN YEBT"/>
    <property type="match status" value="1"/>
</dbReference>
<keyword evidence="3" id="KW-0997">Cell inner membrane</keyword>
<dbReference type="PANTHER" id="PTHR30462">
    <property type="entry name" value="INTERMEMBRANE TRANSPORT PROTEIN PQIB-RELATED"/>
    <property type="match status" value="1"/>
</dbReference>
<evidence type="ECO:0000256" key="6">
    <source>
        <dbReference type="ARBA" id="ARBA00023136"/>
    </source>
</evidence>
<evidence type="ECO:0000313" key="10">
    <source>
        <dbReference type="Proteomes" id="UP001410394"/>
    </source>
</evidence>
<gene>
    <name evidence="9" type="ORF">ABDB84_17205</name>
</gene>
<keyword evidence="2" id="KW-1003">Cell membrane</keyword>
<comment type="caution">
    <text evidence="9">The sequence shown here is derived from an EMBL/GenBank/DDBJ whole genome shotgun (WGS) entry which is preliminary data.</text>
</comment>
<keyword evidence="4 7" id="KW-0812">Transmembrane</keyword>
<dbReference type="RefSeq" id="WP_345921001.1">
    <property type="nucleotide sequence ID" value="NZ_JBDIVE010000011.1"/>
</dbReference>
<evidence type="ECO:0000256" key="7">
    <source>
        <dbReference type="SAM" id="Phobius"/>
    </source>
</evidence>
<feature type="domain" description="Mce/MlaD" evidence="8">
    <location>
        <begin position="301"/>
        <end position="393"/>
    </location>
</feature>
<keyword evidence="6 7" id="KW-0472">Membrane</keyword>
<evidence type="ECO:0000256" key="4">
    <source>
        <dbReference type="ARBA" id="ARBA00022692"/>
    </source>
</evidence>
<dbReference type="Pfam" id="PF02470">
    <property type="entry name" value="MlaD"/>
    <property type="match status" value="3"/>
</dbReference>
<feature type="transmembrane region" description="Helical" evidence="7">
    <location>
        <begin position="28"/>
        <end position="49"/>
    </location>
</feature>
<evidence type="ECO:0000256" key="3">
    <source>
        <dbReference type="ARBA" id="ARBA00022519"/>
    </source>
</evidence>
<evidence type="ECO:0000256" key="1">
    <source>
        <dbReference type="ARBA" id="ARBA00004533"/>
    </source>
</evidence>
<dbReference type="EMBL" id="JBDIVE010000011">
    <property type="protein sequence ID" value="MEN3070226.1"/>
    <property type="molecule type" value="Genomic_DNA"/>
</dbReference>
<evidence type="ECO:0000256" key="5">
    <source>
        <dbReference type="ARBA" id="ARBA00022989"/>
    </source>
</evidence>
<keyword evidence="5 7" id="KW-1133">Transmembrane helix</keyword>
<evidence type="ECO:0000259" key="8">
    <source>
        <dbReference type="Pfam" id="PF02470"/>
    </source>
</evidence>
<feature type="domain" description="Mce/MlaD" evidence="8">
    <location>
        <begin position="52"/>
        <end position="138"/>
    </location>
</feature>